<evidence type="ECO:0000313" key="10">
    <source>
        <dbReference type="EMBL" id="MEZ0493239.1"/>
    </source>
</evidence>
<feature type="transmembrane region" description="Helical" evidence="7">
    <location>
        <begin position="33"/>
        <end position="55"/>
    </location>
</feature>
<dbReference type="Proteomes" id="UP001566476">
    <property type="component" value="Unassembled WGS sequence"/>
</dbReference>
<dbReference type="PRINTS" id="PR00260">
    <property type="entry name" value="CHEMTRNSDUCR"/>
</dbReference>
<dbReference type="CDD" id="cd06225">
    <property type="entry name" value="HAMP"/>
    <property type="match status" value="1"/>
</dbReference>
<keyword evidence="7" id="KW-0472">Membrane</keyword>
<dbReference type="PROSITE" id="PS50885">
    <property type="entry name" value="HAMP"/>
    <property type="match status" value="1"/>
</dbReference>
<dbReference type="PANTHER" id="PTHR32089">
    <property type="entry name" value="METHYL-ACCEPTING CHEMOTAXIS PROTEIN MCPB"/>
    <property type="match status" value="1"/>
</dbReference>
<dbReference type="SMART" id="SM00304">
    <property type="entry name" value="HAMP"/>
    <property type="match status" value="1"/>
</dbReference>
<dbReference type="InterPro" id="IPR003660">
    <property type="entry name" value="HAMP_dom"/>
</dbReference>
<evidence type="ECO:0000256" key="7">
    <source>
        <dbReference type="SAM" id="Phobius"/>
    </source>
</evidence>
<proteinExistence type="inferred from homology"/>
<dbReference type="PROSITE" id="PS50111">
    <property type="entry name" value="CHEMOTAXIS_TRANSDUC_2"/>
    <property type="match status" value="1"/>
</dbReference>
<evidence type="ECO:0000256" key="4">
    <source>
        <dbReference type="ARBA" id="ARBA00029447"/>
    </source>
</evidence>
<feature type="compositionally biased region" description="Polar residues" evidence="6">
    <location>
        <begin position="1"/>
        <end position="12"/>
    </location>
</feature>
<evidence type="ECO:0000256" key="5">
    <source>
        <dbReference type="PROSITE-ProRule" id="PRU00284"/>
    </source>
</evidence>
<dbReference type="SMART" id="SM00283">
    <property type="entry name" value="MA"/>
    <property type="match status" value="1"/>
</dbReference>
<keyword evidence="3 5" id="KW-0807">Transducer</keyword>
<evidence type="ECO:0000256" key="3">
    <source>
        <dbReference type="ARBA" id="ARBA00023224"/>
    </source>
</evidence>
<dbReference type="Pfam" id="PF00015">
    <property type="entry name" value="MCPsignal"/>
    <property type="match status" value="1"/>
</dbReference>
<feature type="domain" description="Methyl-accepting transducer" evidence="8">
    <location>
        <begin position="283"/>
        <end position="512"/>
    </location>
</feature>
<dbReference type="PANTHER" id="PTHR32089:SF112">
    <property type="entry name" value="LYSOZYME-LIKE PROTEIN-RELATED"/>
    <property type="match status" value="1"/>
</dbReference>
<evidence type="ECO:0000256" key="6">
    <source>
        <dbReference type="SAM" id="MobiDB-lite"/>
    </source>
</evidence>
<feature type="transmembrane region" description="Helical" evidence="7">
    <location>
        <begin position="204"/>
        <end position="224"/>
    </location>
</feature>
<name>A0ABV4I6L6_9ACTN</name>
<reference evidence="10 11" key="1">
    <citation type="submission" date="2024-07" db="EMBL/GenBank/DDBJ databases">
        <authorList>
            <person name="Thanompreechachai J."/>
            <person name="Duangmal K."/>
        </authorList>
    </citation>
    <scope>NUCLEOTIDE SEQUENCE [LARGE SCALE GENOMIC DNA]</scope>
    <source>
        <strain evidence="10 11">TBRC 1896</strain>
    </source>
</reference>
<gene>
    <name evidence="10" type="ORF">AB2L28_13435</name>
</gene>
<dbReference type="SUPFAM" id="SSF58104">
    <property type="entry name" value="Methyl-accepting chemotaxis protein (MCP) signaling domain"/>
    <property type="match status" value="1"/>
</dbReference>
<comment type="similarity">
    <text evidence="4">Belongs to the methyl-accepting chemotaxis (MCP) protein family.</text>
</comment>
<evidence type="ECO:0000259" key="8">
    <source>
        <dbReference type="PROSITE" id="PS50111"/>
    </source>
</evidence>
<dbReference type="InterPro" id="IPR007891">
    <property type="entry name" value="CHASE3"/>
</dbReference>
<dbReference type="Gene3D" id="1.10.287.950">
    <property type="entry name" value="Methyl-accepting chemotaxis protein"/>
    <property type="match status" value="1"/>
</dbReference>
<evidence type="ECO:0000259" key="9">
    <source>
        <dbReference type="PROSITE" id="PS50885"/>
    </source>
</evidence>
<evidence type="ECO:0000313" key="11">
    <source>
        <dbReference type="Proteomes" id="UP001566476"/>
    </source>
</evidence>
<dbReference type="Pfam" id="PF00672">
    <property type="entry name" value="HAMP"/>
    <property type="match status" value="1"/>
</dbReference>
<dbReference type="Pfam" id="PF05227">
    <property type="entry name" value="CHASE3"/>
    <property type="match status" value="1"/>
</dbReference>
<keyword evidence="11" id="KW-1185">Reference proteome</keyword>
<evidence type="ECO:0000256" key="1">
    <source>
        <dbReference type="ARBA" id="ARBA00022692"/>
    </source>
</evidence>
<feature type="domain" description="HAMP" evidence="9">
    <location>
        <begin position="226"/>
        <end position="278"/>
    </location>
</feature>
<keyword evidence="1 7" id="KW-0812">Transmembrane</keyword>
<dbReference type="InterPro" id="IPR004090">
    <property type="entry name" value="Chemotax_Me-accpt_rcpt"/>
</dbReference>
<organism evidence="10 11">
    <name type="scientific">Kineococcus mangrovi</name>
    <dbReference type="NCBI Taxonomy" id="1660183"/>
    <lineage>
        <taxon>Bacteria</taxon>
        <taxon>Bacillati</taxon>
        <taxon>Actinomycetota</taxon>
        <taxon>Actinomycetes</taxon>
        <taxon>Kineosporiales</taxon>
        <taxon>Kineosporiaceae</taxon>
        <taxon>Kineococcus</taxon>
    </lineage>
</organism>
<sequence>MSQPTRTSSAASRGTPPGPVGRWLRGRRVATRLLMATAAVAIAATVVGALSWAALGNLQAQRQQEVGRAVPYITGLQQAALAAKAAATDERGYLLTGDAKYATESLDRRTTFAAALDQSRAAADPAERATLDRIEAQVSTWFTALEAEYAQYATDPAGATAVSFGANRDLRKGYETAIAEETQRASDALAGGREFARIVDHAQVSVLGVLAGGLLLAVVVAVVIGRSIVAPLRHVTGVLQEVAAGDLTVTAGLRSRDEIGTMAQALDEATGGFRRVLQRITATAGEVSASADELATVSAGLSERARVSGDQAHTVASATEEISVSVETVAAAGEEMTAAIGEIAASTTEASSTASAAVTSAAEAGHTLERLSASSREIGDVVKLITSIAEQTNLLALNATIEAARAGEMGKGFAVVAGEVKELAQQTARATDDITARVLATQSDAAAAATAIGGIGDVIARIDALQATIAAAVEEQSATTAEMVRNVHEVSGGSREIAANVSGLADAATRTTADATGTARTAGDLQTSAAALRDLVSSYRS</sequence>
<comment type="caution">
    <text evidence="10">The sequence shown here is derived from an EMBL/GenBank/DDBJ whole genome shotgun (WGS) entry which is preliminary data.</text>
</comment>
<feature type="region of interest" description="Disordered" evidence="6">
    <location>
        <begin position="1"/>
        <end position="23"/>
    </location>
</feature>
<dbReference type="RefSeq" id="WP_370719488.1">
    <property type="nucleotide sequence ID" value="NZ_JBGGTQ010000006.1"/>
</dbReference>
<accession>A0ABV4I6L6</accession>
<protein>
    <submittedName>
        <fullName evidence="10">Methyl-accepting chemotaxis protein</fullName>
    </submittedName>
</protein>
<dbReference type="EMBL" id="JBGGTQ010000006">
    <property type="protein sequence ID" value="MEZ0493239.1"/>
    <property type="molecule type" value="Genomic_DNA"/>
</dbReference>
<keyword evidence="2 7" id="KW-1133">Transmembrane helix</keyword>
<evidence type="ECO:0000256" key="2">
    <source>
        <dbReference type="ARBA" id="ARBA00022989"/>
    </source>
</evidence>
<dbReference type="InterPro" id="IPR004089">
    <property type="entry name" value="MCPsignal_dom"/>
</dbReference>